<dbReference type="EMBL" id="JAAGWB010000013">
    <property type="protein sequence ID" value="NEN50258.1"/>
    <property type="molecule type" value="Genomic_DNA"/>
</dbReference>
<feature type="transmembrane region" description="Helical" evidence="1">
    <location>
        <begin position="135"/>
        <end position="153"/>
    </location>
</feature>
<keyword evidence="1" id="KW-0812">Transmembrane</keyword>
<evidence type="ECO:0000313" key="3">
    <source>
        <dbReference type="EMBL" id="NEN50258.1"/>
    </source>
</evidence>
<dbReference type="Pfam" id="PF19853">
    <property type="entry name" value="DUF6328"/>
    <property type="match status" value="1"/>
</dbReference>
<name>A0A6P0EP51_9ACTN</name>
<dbReference type="Proteomes" id="UP000468828">
    <property type="component" value="Unassembled WGS sequence"/>
</dbReference>
<keyword evidence="1" id="KW-1133">Transmembrane helix</keyword>
<feature type="transmembrane region" description="Helical" evidence="1">
    <location>
        <begin position="63"/>
        <end position="86"/>
    </location>
</feature>
<dbReference type="Proteomes" id="UP000471152">
    <property type="component" value="Unassembled WGS sequence"/>
</dbReference>
<comment type="caution">
    <text evidence="2">The sequence shown here is derived from an EMBL/GenBank/DDBJ whole genome shotgun (WGS) entry which is preliminary data.</text>
</comment>
<keyword evidence="4" id="KW-1185">Reference proteome</keyword>
<organism evidence="2 4">
    <name type="scientific">Modestobacter muralis</name>
    <dbReference type="NCBI Taxonomy" id="1608614"/>
    <lineage>
        <taxon>Bacteria</taxon>
        <taxon>Bacillati</taxon>
        <taxon>Actinomycetota</taxon>
        <taxon>Actinomycetes</taxon>
        <taxon>Geodermatophilales</taxon>
        <taxon>Geodermatophilaceae</taxon>
        <taxon>Modestobacter</taxon>
    </lineage>
</organism>
<feature type="transmembrane region" description="Helical" evidence="1">
    <location>
        <begin position="106"/>
        <end position="129"/>
    </location>
</feature>
<dbReference type="EMBL" id="JAAGWH010000013">
    <property type="protein sequence ID" value="NEK93491.1"/>
    <property type="molecule type" value="Genomic_DNA"/>
</dbReference>
<protein>
    <recommendedName>
        <fullName evidence="6">Sodium:proton antiporter</fullName>
    </recommendedName>
</protein>
<evidence type="ECO:0000313" key="4">
    <source>
        <dbReference type="Proteomes" id="UP000468828"/>
    </source>
</evidence>
<evidence type="ECO:0000313" key="5">
    <source>
        <dbReference type="Proteomes" id="UP000471152"/>
    </source>
</evidence>
<gene>
    <name evidence="3" type="ORF">G3R41_04785</name>
    <name evidence="2" type="ORF">GCU67_04785</name>
</gene>
<evidence type="ECO:0000313" key="2">
    <source>
        <dbReference type="EMBL" id="NEK93491.1"/>
    </source>
</evidence>
<sequence length="170" mass="18498">MDDELVQRTAERRGESPDQVLDRNLAELLQELRVAFTGVQLLFAFLLTLPFQARFDSLDDVGLTVYTVTLLSTALATLTLVAPVSFHRLVFRRQQKAALVAVADRLLLTGLALLLLAITSATLLVLDVALGRPSAVVGAVVVAVFGVVLWYVLPIRQRRLGPVGDATPRP</sequence>
<reference evidence="3 5" key="2">
    <citation type="submission" date="2020-02" db="EMBL/GenBank/DDBJ databases">
        <title>The WGS of Modestobacter muralis DSM 100205.</title>
        <authorList>
            <person name="Jiang Z."/>
        </authorList>
    </citation>
    <scope>NUCLEOTIDE SEQUENCE [LARGE SCALE GENOMIC DNA]</scope>
    <source>
        <strain evidence="3 5">DSM 100205</strain>
    </source>
</reference>
<proteinExistence type="predicted"/>
<reference evidence="2 4" key="1">
    <citation type="submission" date="2020-01" db="EMBL/GenBank/DDBJ databases">
        <title>the WGS Modestobacter muralis CPCC 204518.</title>
        <authorList>
            <person name="Jiang Z."/>
        </authorList>
    </citation>
    <scope>NUCLEOTIDE SEQUENCE [LARGE SCALE GENOMIC DNA]</scope>
    <source>
        <strain evidence="2 4">DSM 100205</strain>
    </source>
</reference>
<accession>A0A6P0EP51</accession>
<evidence type="ECO:0008006" key="6">
    <source>
        <dbReference type="Google" id="ProtNLM"/>
    </source>
</evidence>
<keyword evidence="1" id="KW-0472">Membrane</keyword>
<dbReference type="InterPro" id="IPR046291">
    <property type="entry name" value="DUF6328"/>
</dbReference>
<evidence type="ECO:0000256" key="1">
    <source>
        <dbReference type="SAM" id="Phobius"/>
    </source>
</evidence>
<feature type="transmembrane region" description="Helical" evidence="1">
    <location>
        <begin position="32"/>
        <end position="51"/>
    </location>
</feature>
<dbReference type="AlphaFoldDB" id="A0A6P0EP51"/>